<protein>
    <submittedName>
        <fullName evidence="1">Uncharacterized protein</fullName>
    </submittedName>
</protein>
<dbReference type="Proteomes" id="UP000231843">
    <property type="component" value="Unassembled WGS sequence"/>
</dbReference>
<reference evidence="1 2" key="1">
    <citation type="submission" date="2017-07" db="EMBL/GenBank/DDBJ databases">
        <title>Leptospira spp. isolated from tropical soils.</title>
        <authorList>
            <person name="Thibeaux R."/>
            <person name="Iraola G."/>
            <person name="Ferres I."/>
            <person name="Bierque E."/>
            <person name="Girault D."/>
            <person name="Soupe-Gilbert M.-E."/>
            <person name="Picardeau M."/>
            <person name="Goarant C."/>
        </authorList>
    </citation>
    <scope>NUCLEOTIDE SEQUENCE [LARGE SCALE GENOMIC DNA]</scope>
    <source>
        <strain evidence="1 2">ES4-C-A1</strain>
    </source>
</reference>
<evidence type="ECO:0000313" key="2">
    <source>
        <dbReference type="Proteomes" id="UP000231843"/>
    </source>
</evidence>
<proteinExistence type="predicted"/>
<dbReference type="EMBL" id="NPEA01000007">
    <property type="protein sequence ID" value="PJZ76321.1"/>
    <property type="molecule type" value="Genomic_DNA"/>
</dbReference>
<organism evidence="1 2">
    <name type="scientific">Leptospira neocaledonica</name>
    <dbReference type="NCBI Taxonomy" id="2023192"/>
    <lineage>
        <taxon>Bacteria</taxon>
        <taxon>Pseudomonadati</taxon>
        <taxon>Spirochaetota</taxon>
        <taxon>Spirochaetia</taxon>
        <taxon>Leptospirales</taxon>
        <taxon>Leptospiraceae</taxon>
        <taxon>Leptospira</taxon>
    </lineage>
</organism>
<evidence type="ECO:0000313" key="1">
    <source>
        <dbReference type="EMBL" id="PJZ76321.1"/>
    </source>
</evidence>
<keyword evidence="2" id="KW-1185">Reference proteome</keyword>
<comment type="caution">
    <text evidence="1">The sequence shown here is derived from an EMBL/GenBank/DDBJ whole genome shotgun (WGS) entry which is preliminary data.</text>
</comment>
<accession>A0A2M9ZWG6</accession>
<name>A0A2M9ZWG6_9LEPT</name>
<sequence>MYKLYPTILLIICLIQCIYIDSKSFPNNWKRSNSNIESCLDISGLYSCNGATIFISETEDRIVNVGEKRDSEFNQILSNLFGNPSVVYNLSKKKQCLLTVKQTFCNEVTVSMDAVAELRSNETEKIHFSSNVPIASFNKEFISLNTTDLPASTVYFGTWKIYNRENYIIYIGENGELIINSQATFIGTYVWPFLLVPLFHKKSSWTKFDILKNSNSLP</sequence>
<gene>
    <name evidence="1" type="ORF">CH365_13075</name>
</gene>
<dbReference type="AlphaFoldDB" id="A0A2M9ZWG6"/>